<sequence>MKLLLLLSIIFLFTTIIIASINHDPNNEKNPSFYLIEKDERKCPKPKCGGYFISMLNEMGGEKTYVSELSTDPKLNGPMEIAEGRQMIGYGYTNRPSSRHYMEMVVIKIFISIQITISKNPHAQYYMIDSTKCLKPPCPMVTHLLNQGTDSHIKSIKNPFMSIPNIDEEWMTSRLYGMDDLHSIVQMTENDKKYTMTGMFIQVPDPIIPCPKVQDKCHGKEINVYSLDSNRCPVWMHCTMPTNCHVPMPKCQDGWDLHSFPSHPNGCLKYYCNPDFITPSPKIKSN</sequence>
<dbReference type="OrthoDB" id="18792at2759"/>
<evidence type="ECO:0000313" key="3">
    <source>
        <dbReference type="Proteomes" id="UP000007797"/>
    </source>
</evidence>
<keyword evidence="3" id="KW-1185">Reference proteome</keyword>
<dbReference type="OMA" id="EREYFTF"/>
<accession>F4Q082</accession>
<evidence type="ECO:0000313" key="2">
    <source>
        <dbReference type="EMBL" id="EGG18233.1"/>
    </source>
</evidence>
<feature type="signal peptide" evidence="1">
    <location>
        <begin position="1"/>
        <end position="19"/>
    </location>
</feature>
<evidence type="ECO:0000256" key="1">
    <source>
        <dbReference type="SAM" id="SignalP"/>
    </source>
</evidence>
<organism evidence="2 3">
    <name type="scientific">Cavenderia fasciculata</name>
    <name type="common">Slime mold</name>
    <name type="synonym">Dictyostelium fasciculatum</name>
    <dbReference type="NCBI Taxonomy" id="261658"/>
    <lineage>
        <taxon>Eukaryota</taxon>
        <taxon>Amoebozoa</taxon>
        <taxon>Evosea</taxon>
        <taxon>Eumycetozoa</taxon>
        <taxon>Dictyostelia</taxon>
        <taxon>Acytosteliales</taxon>
        <taxon>Cavenderiaceae</taxon>
        <taxon>Cavenderia</taxon>
    </lineage>
</organism>
<dbReference type="STRING" id="1054147.F4Q082"/>
<feature type="chain" id="PRO_5003319780" evidence="1">
    <location>
        <begin position="20"/>
        <end position="286"/>
    </location>
</feature>
<reference evidence="3" key="1">
    <citation type="journal article" date="2011" name="Genome Res.">
        <title>Phylogeny-wide analysis of social amoeba genomes highlights ancient origins for complex intercellular communication.</title>
        <authorList>
            <person name="Heidel A.J."/>
            <person name="Lawal H.M."/>
            <person name="Felder M."/>
            <person name="Schilde C."/>
            <person name="Helps N.R."/>
            <person name="Tunggal B."/>
            <person name="Rivero F."/>
            <person name="John U."/>
            <person name="Schleicher M."/>
            <person name="Eichinger L."/>
            <person name="Platzer M."/>
            <person name="Noegel A.A."/>
            <person name="Schaap P."/>
            <person name="Gloeckner G."/>
        </authorList>
    </citation>
    <scope>NUCLEOTIDE SEQUENCE [LARGE SCALE GENOMIC DNA]</scope>
    <source>
        <strain evidence="3">SH3</strain>
    </source>
</reference>
<dbReference type="Proteomes" id="UP000007797">
    <property type="component" value="Unassembled WGS sequence"/>
</dbReference>
<dbReference type="EMBL" id="GL883018">
    <property type="protein sequence ID" value="EGG18233.1"/>
    <property type="molecule type" value="Genomic_DNA"/>
</dbReference>
<protein>
    <submittedName>
        <fullName evidence="2">Uncharacterized protein</fullName>
    </submittedName>
</protein>
<dbReference type="RefSeq" id="XP_004357056.1">
    <property type="nucleotide sequence ID" value="XM_004357001.1"/>
</dbReference>
<gene>
    <name evidence="2" type="ORF">DFA_03720</name>
</gene>
<name>F4Q082_CACFS</name>
<dbReference type="AlphaFoldDB" id="F4Q082"/>
<dbReference type="InterPro" id="IPR040405">
    <property type="entry name" value="DDB_G0275255-like"/>
</dbReference>
<dbReference type="KEGG" id="dfa:DFA_03720"/>
<keyword evidence="1" id="KW-0732">Signal</keyword>
<dbReference type="PANTHER" id="PTHR34411">
    <property type="entry name" value="DUF6748 DOMAIN-CONTAINING PROTEIN-RELATED"/>
    <property type="match status" value="1"/>
</dbReference>
<dbReference type="GeneID" id="14870738"/>
<proteinExistence type="predicted"/>